<feature type="transmembrane region" description="Helical" evidence="1">
    <location>
        <begin position="105"/>
        <end position="128"/>
    </location>
</feature>
<dbReference type="RefSeq" id="WP_056960791.1">
    <property type="nucleotide sequence ID" value="NZ_AZFQ01000036.1"/>
</dbReference>
<gene>
    <name evidence="2" type="ORF">FD50_GL000685</name>
</gene>
<dbReference type="EMBL" id="AZFQ01000036">
    <property type="protein sequence ID" value="KRL98872.1"/>
    <property type="molecule type" value="Genomic_DNA"/>
</dbReference>
<dbReference type="InterPro" id="IPR004676">
    <property type="entry name" value="Cd-R_transporter"/>
</dbReference>
<accession>A0A0R1V679</accession>
<protein>
    <submittedName>
        <fullName evidence="2">Cadmium binding protein</fullName>
    </submittedName>
</protein>
<dbReference type="PATRIC" id="fig|1423801.4.peg.695"/>
<keyword evidence="1" id="KW-1133">Transmembrane helix</keyword>
<proteinExistence type="predicted"/>
<name>A0A0R1V679_9LACO</name>
<feature type="transmembrane region" description="Helical" evidence="1">
    <location>
        <begin position="6"/>
        <end position="27"/>
    </location>
</feature>
<dbReference type="Proteomes" id="UP000051166">
    <property type="component" value="Unassembled WGS sequence"/>
</dbReference>
<feature type="transmembrane region" description="Helical" evidence="1">
    <location>
        <begin position="134"/>
        <end position="159"/>
    </location>
</feature>
<keyword evidence="3" id="KW-1185">Reference proteome</keyword>
<feature type="transmembrane region" description="Helical" evidence="1">
    <location>
        <begin position="66"/>
        <end position="85"/>
    </location>
</feature>
<evidence type="ECO:0000313" key="2">
    <source>
        <dbReference type="EMBL" id="KRL98872.1"/>
    </source>
</evidence>
<organism evidence="2 3">
    <name type="scientific">Liquorilactobacillus satsumensis DSM 16230 = JCM 12392</name>
    <dbReference type="NCBI Taxonomy" id="1423801"/>
    <lineage>
        <taxon>Bacteria</taxon>
        <taxon>Bacillati</taxon>
        <taxon>Bacillota</taxon>
        <taxon>Bacilli</taxon>
        <taxon>Lactobacillales</taxon>
        <taxon>Lactobacillaceae</taxon>
        <taxon>Liquorilactobacillus</taxon>
    </lineage>
</organism>
<keyword evidence="1" id="KW-0812">Transmembrane</keyword>
<evidence type="ECO:0000313" key="3">
    <source>
        <dbReference type="Proteomes" id="UP000051166"/>
    </source>
</evidence>
<dbReference type="AlphaFoldDB" id="A0A0R1V679"/>
<sequence length="199" mass="21747">MLQNILTGITAYLSTSIDYVIILMLIFGTIGKQSHWAVYWGDLLGTAVLVLVSFCLANLLKLVPATWVLGLLGLIPMFMGVKLWFFGENGSDAAVTKQLQTKSSLSLSVAAITIATCGADNLGIYVPLFAQLSLAGSLTVMLTFLVMLSLFWWLGLFLSRLPLIAILLEKWGGYITALVYVGLGFYILWESGTLMHFLV</sequence>
<keyword evidence="1" id="KW-0472">Membrane</keyword>
<comment type="caution">
    <text evidence="2">The sequence shown here is derived from an EMBL/GenBank/DDBJ whole genome shotgun (WGS) entry which is preliminary data.</text>
</comment>
<feature type="transmembrane region" description="Helical" evidence="1">
    <location>
        <begin position="171"/>
        <end position="189"/>
    </location>
</feature>
<reference evidence="2 3" key="1">
    <citation type="journal article" date="2015" name="Genome Announc.">
        <title>Expanding the biotechnology potential of lactobacilli through comparative genomics of 213 strains and associated genera.</title>
        <authorList>
            <person name="Sun Z."/>
            <person name="Harris H.M."/>
            <person name="McCann A."/>
            <person name="Guo C."/>
            <person name="Argimon S."/>
            <person name="Zhang W."/>
            <person name="Yang X."/>
            <person name="Jeffery I.B."/>
            <person name="Cooney J.C."/>
            <person name="Kagawa T.F."/>
            <person name="Liu W."/>
            <person name="Song Y."/>
            <person name="Salvetti E."/>
            <person name="Wrobel A."/>
            <person name="Rasinkangas P."/>
            <person name="Parkhill J."/>
            <person name="Rea M.C."/>
            <person name="O'Sullivan O."/>
            <person name="Ritari J."/>
            <person name="Douillard F.P."/>
            <person name="Paul Ross R."/>
            <person name="Yang R."/>
            <person name="Briner A.E."/>
            <person name="Felis G.E."/>
            <person name="de Vos W.M."/>
            <person name="Barrangou R."/>
            <person name="Klaenhammer T.R."/>
            <person name="Caufield P.W."/>
            <person name="Cui Y."/>
            <person name="Zhang H."/>
            <person name="O'Toole P.W."/>
        </authorList>
    </citation>
    <scope>NUCLEOTIDE SEQUENCE [LARGE SCALE GENOMIC DNA]</scope>
    <source>
        <strain evidence="2 3">DSM 16230</strain>
    </source>
</reference>
<dbReference type="OrthoDB" id="7995400at2"/>
<dbReference type="STRING" id="1423801.FD50_GL000685"/>
<dbReference type="GeneID" id="98308110"/>
<feature type="transmembrane region" description="Helical" evidence="1">
    <location>
        <begin position="39"/>
        <end position="60"/>
    </location>
</feature>
<dbReference type="Pfam" id="PF03596">
    <property type="entry name" value="Cad"/>
    <property type="match status" value="1"/>
</dbReference>
<evidence type="ECO:0000256" key="1">
    <source>
        <dbReference type="SAM" id="Phobius"/>
    </source>
</evidence>